<dbReference type="InterPro" id="IPR001789">
    <property type="entry name" value="Sig_transdc_resp-reg_receiver"/>
</dbReference>
<evidence type="ECO:0000259" key="3">
    <source>
        <dbReference type="PROSITE" id="PS50110"/>
    </source>
</evidence>
<keyword evidence="1 2" id="KW-0597">Phosphoprotein</keyword>
<evidence type="ECO:0000313" key="4">
    <source>
        <dbReference type="EMBL" id="AOR80690.1"/>
    </source>
</evidence>
<feature type="domain" description="Response regulatory" evidence="3">
    <location>
        <begin position="8"/>
        <end position="123"/>
    </location>
</feature>
<proteinExistence type="predicted"/>
<dbReference type="InterPro" id="IPR050595">
    <property type="entry name" value="Bact_response_regulator"/>
</dbReference>
<dbReference type="SUPFAM" id="SSF52172">
    <property type="entry name" value="CheY-like"/>
    <property type="match status" value="1"/>
</dbReference>
<sequence length="137" mass="14877">MPDDCRPFALIADDDPLVRMNSAEILENAGFQVFEASGVEQAAQILDANGGKISLLFTDVQMPPSQRDGFELARVCAAAWPGVHILVASGMVQPTEDDLPEGAIFINKPFSAEVVYDRLQELLPDDEQPAPLRQANP</sequence>
<accession>A0A1D8AF11</accession>
<evidence type="ECO:0000256" key="1">
    <source>
        <dbReference type="ARBA" id="ARBA00022553"/>
    </source>
</evidence>
<keyword evidence="4" id="KW-0418">Kinase</keyword>
<gene>
    <name evidence="4" type="ORF">BES08_28135</name>
</gene>
<reference evidence="5" key="1">
    <citation type="journal article" date="2017" name="J. Biotechnol.">
        <title>Complete genome sequence of Novosphingobium resinovorum SA1, a versatile xenobiotic-degrading bacterium capable of utilizing sulfanilic acid.</title>
        <authorList>
            <person name="Hegedus B."/>
            <person name="Kos P.B."/>
            <person name="Balint B."/>
            <person name="Maroti G."/>
            <person name="Gan H.M."/>
            <person name="Perei K."/>
            <person name="Rakhely G."/>
        </authorList>
    </citation>
    <scope>NUCLEOTIDE SEQUENCE [LARGE SCALE GENOMIC DNA]</scope>
    <source>
        <strain evidence="5">SA1</strain>
    </source>
</reference>
<evidence type="ECO:0000313" key="5">
    <source>
        <dbReference type="Proteomes" id="UP000094626"/>
    </source>
</evidence>
<organism evidence="4 5">
    <name type="scientific">Novosphingobium resinovorum</name>
    <dbReference type="NCBI Taxonomy" id="158500"/>
    <lineage>
        <taxon>Bacteria</taxon>
        <taxon>Pseudomonadati</taxon>
        <taxon>Pseudomonadota</taxon>
        <taxon>Alphaproteobacteria</taxon>
        <taxon>Sphingomonadales</taxon>
        <taxon>Sphingomonadaceae</taxon>
        <taxon>Novosphingobium</taxon>
    </lineage>
</organism>
<dbReference type="PANTHER" id="PTHR44591:SF3">
    <property type="entry name" value="RESPONSE REGULATORY DOMAIN-CONTAINING PROTEIN"/>
    <property type="match status" value="1"/>
</dbReference>
<dbReference type="GO" id="GO:0016301">
    <property type="term" value="F:kinase activity"/>
    <property type="evidence" value="ECO:0007669"/>
    <property type="project" value="UniProtKB-KW"/>
</dbReference>
<dbReference type="PROSITE" id="PS50110">
    <property type="entry name" value="RESPONSE_REGULATORY"/>
    <property type="match status" value="1"/>
</dbReference>
<name>A0A1D8AF11_9SPHN</name>
<keyword evidence="4" id="KW-0614">Plasmid</keyword>
<dbReference type="SMART" id="SM00448">
    <property type="entry name" value="REC"/>
    <property type="match status" value="1"/>
</dbReference>
<dbReference type="AlphaFoldDB" id="A0A1D8AF11"/>
<dbReference type="InterPro" id="IPR011006">
    <property type="entry name" value="CheY-like_superfamily"/>
</dbReference>
<dbReference type="Pfam" id="PF00072">
    <property type="entry name" value="Response_reg"/>
    <property type="match status" value="1"/>
</dbReference>
<geneLocation type="plasmid" evidence="4 5">
    <name>pSA2</name>
</geneLocation>
<protein>
    <submittedName>
        <fullName evidence="4">Histidine kinase</fullName>
    </submittedName>
</protein>
<dbReference type="KEGG" id="nre:BES08_28135"/>
<dbReference type="Proteomes" id="UP000094626">
    <property type="component" value="Plasmid pSA2"/>
</dbReference>
<dbReference type="Gene3D" id="3.40.50.2300">
    <property type="match status" value="1"/>
</dbReference>
<keyword evidence="4" id="KW-0808">Transferase</keyword>
<evidence type="ECO:0000256" key="2">
    <source>
        <dbReference type="PROSITE-ProRule" id="PRU00169"/>
    </source>
</evidence>
<dbReference type="GO" id="GO:0000160">
    <property type="term" value="P:phosphorelay signal transduction system"/>
    <property type="evidence" value="ECO:0007669"/>
    <property type="project" value="InterPro"/>
</dbReference>
<dbReference type="PANTHER" id="PTHR44591">
    <property type="entry name" value="STRESS RESPONSE REGULATOR PROTEIN 1"/>
    <property type="match status" value="1"/>
</dbReference>
<keyword evidence="5" id="KW-1185">Reference proteome</keyword>
<dbReference type="RefSeq" id="WP_008832989.1">
    <property type="nucleotide sequence ID" value="NZ_CP017077.1"/>
</dbReference>
<dbReference type="EMBL" id="CP017077">
    <property type="protein sequence ID" value="AOR80690.1"/>
    <property type="molecule type" value="Genomic_DNA"/>
</dbReference>
<feature type="modified residue" description="4-aspartylphosphate" evidence="2">
    <location>
        <position position="59"/>
    </location>
</feature>